<organism evidence="2 3">
    <name type="scientific">Metabacillus bambusae</name>
    <dbReference type="NCBI Taxonomy" id="2795218"/>
    <lineage>
        <taxon>Bacteria</taxon>
        <taxon>Bacillati</taxon>
        <taxon>Bacillota</taxon>
        <taxon>Bacilli</taxon>
        <taxon>Bacillales</taxon>
        <taxon>Bacillaceae</taxon>
        <taxon>Metabacillus</taxon>
    </lineage>
</organism>
<evidence type="ECO:0000313" key="3">
    <source>
        <dbReference type="Proteomes" id="UP000663981"/>
    </source>
</evidence>
<reference evidence="2 3" key="1">
    <citation type="submission" date="2021-03" db="EMBL/GenBank/DDBJ databases">
        <title>Whole genome sequence of Metabacillus bambusae BG109.</title>
        <authorList>
            <person name="Jeong J.W."/>
        </authorList>
    </citation>
    <scope>NUCLEOTIDE SEQUENCE [LARGE SCALE GENOMIC DNA]</scope>
    <source>
        <strain evidence="2 3">BG109</strain>
    </source>
</reference>
<evidence type="ECO:0000313" key="2">
    <source>
        <dbReference type="EMBL" id="MBO1511005.1"/>
    </source>
</evidence>
<dbReference type="PROSITE" id="PS51186">
    <property type="entry name" value="GNAT"/>
    <property type="match status" value="1"/>
</dbReference>
<dbReference type="SUPFAM" id="SSF55729">
    <property type="entry name" value="Acyl-CoA N-acyltransferases (Nat)"/>
    <property type="match status" value="1"/>
</dbReference>
<dbReference type="InterPro" id="IPR050276">
    <property type="entry name" value="MshD_Acetyltransferase"/>
</dbReference>
<dbReference type="CDD" id="cd04301">
    <property type="entry name" value="NAT_SF"/>
    <property type="match status" value="1"/>
</dbReference>
<protein>
    <submittedName>
        <fullName evidence="2">GNAT family N-acetyltransferase</fullName>
    </submittedName>
</protein>
<sequence>MWRDSKEKAINKKEFHSFENQVDFINHILPVQFQIEVALVSDKIVGMIAYNETEISQLYIHLDYQGIGIGQRLIDRAKEKSTGRLTLYTFEVNKKAQRFYEKHGFNIIGRGYENEENLPDIKYEWKSN</sequence>
<evidence type="ECO:0000259" key="1">
    <source>
        <dbReference type="PROSITE" id="PS51186"/>
    </source>
</evidence>
<dbReference type="PANTHER" id="PTHR43617">
    <property type="entry name" value="L-AMINO ACID N-ACETYLTRANSFERASE"/>
    <property type="match status" value="1"/>
</dbReference>
<comment type="caution">
    <text evidence="2">The sequence shown here is derived from an EMBL/GenBank/DDBJ whole genome shotgun (WGS) entry which is preliminary data.</text>
</comment>
<feature type="domain" description="N-acetyltransferase" evidence="1">
    <location>
        <begin position="1"/>
        <end position="128"/>
    </location>
</feature>
<dbReference type="InterPro" id="IPR016181">
    <property type="entry name" value="Acyl_CoA_acyltransferase"/>
</dbReference>
<proteinExistence type="predicted"/>
<keyword evidence="3" id="KW-1185">Reference proteome</keyword>
<name>A0ABS3MYC5_9BACI</name>
<dbReference type="EMBL" id="JAGDEL010000003">
    <property type="protein sequence ID" value="MBO1511005.1"/>
    <property type="molecule type" value="Genomic_DNA"/>
</dbReference>
<accession>A0ABS3MYC5</accession>
<dbReference type="InterPro" id="IPR000182">
    <property type="entry name" value="GNAT_dom"/>
</dbReference>
<gene>
    <name evidence="2" type="ORF">I7822_04800</name>
</gene>
<dbReference type="Proteomes" id="UP000663981">
    <property type="component" value="Unassembled WGS sequence"/>
</dbReference>
<dbReference type="Gene3D" id="3.40.630.30">
    <property type="match status" value="1"/>
</dbReference>
<dbReference type="Pfam" id="PF13673">
    <property type="entry name" value="Acetyltransf_10"/>
    <property type="match status" value="1"/>
</dbReference>